<comment type="catalytic activity">
    <reaction evidence="3">
        <text>D-glyceraldehyde + pyruvate = 2-dehydro-3-deoxy-L-galactonate</text>
        <dbReference type="Rhea" id="RHEA:80055"/>
        <dbReference type="ChEBI" id="CHEBI:15361"/>
        <dbReference type="ChEBI" id="CHEBI:17378"/>
        <dbReference type="ChEBI" id="CHEBI:75545"/>
    </reaction>
</comment>
<dbReference type="GO" id="GO:0008672">
    <property type="term" value="F:2-dehydro-3-deoxyglucarate aldolase activity"/>
    <property type="evidence" value="ECO:0007669"/>
    <property type="project" value="UniProtKB-EC"/>
</dbReference>
<dbReference type="eggNOG" id="COG3836">
    <property type="taxonomic scope" value="Bacteria"/>
</dbReference>
<dbReference type="OrthoDB" id="86160at2"/>
<dbReference type="FunCoup" id="Q01ZG8">
    <property type="interactions" value="159"/>
</dbReference>
<feature type="domain" description="HpcH/HpaI aldolase/citrate lyase" evidence="5">
    <location>
        <begin position="23"/>
        <end position="247"/>
    </location>
</feature>
<dbReference type="InterPro" id="IPR015813">
    <property type="entry name" value="Pyrv/PenolPyrv_kinase-like_dom"/>
</dbReference>
<dbReference type="InterPro" id="IPR040442">
    <property type="entry name" value="Pyrv_kinase-like_dom_sf"/>
</dbReference>
<reference evidence="6" key="1">
    <citation type="submission" date="2006-10" db="EMBL/GenBank/DDBJ databases">
        <title>Complete sequence of Solibacter usitatus Ellin6076.</title>
        <authorList>
            <consortium name="US DOE Joint Genome Institute"/>
            <person name="Copeland A."/>
            <person name="Lucas S."/>
            <person name="Lapidus A."/>
            <person name="Barry K."/>
            <person name="Detter J.C."/>
            <person name="Glavina del Rio T."/>
            <person name="Hammon N."/>
            <person name="Israni S."/>
            <person name="Dalin E."/>
            <person name="Tice H."/>
            <person name="Pitluck S."/>
            <person name="Thompson L.S."/>
            <person name="Brettin T."/>
            <person name="Bruce D."/>
            <person name="Han C."/>
            <person name="Tapia R."/>
            <person name="Gilna P."/>
            <person name="Schmutz J."/>
            <person name="Larimer F."/>
            <person name="Land M."/>
            <person name="Hauser L."/>
            <person name="Kyrpides N."/>
            <person name="Mikhailova N."/>
            <person name="Janssen P.H."/>
            <person name="Kuske C.R."/>
            <person name="Richardson P."/>
        </authorList>
    </citation>
    <scope>NUCLEOTIDE SEQUENCE</scope>
    <source>
        <strain evidence="6">Ellin6076</strain>
    </source>
</reference>
<dbReference type="Gene3D" id="3.20.20.60">
    <property type="entry name" value="Phosphoenolpyruvate-binding domains"/>
    <property type="match status" value="1"/>
</dbReference>
<evidence type="ECO:0000313" key="6">
    <source>
        <dbReference type="EMBL" id="ABJ84947.1"/>
    </source>
</evidence>
<evidence type="ECO:0000259" key="5">
    <source>
        <dbReference type="Pfam" id="PF03328"/>
    </source>
</evidence>
<dbReference type="STRING" id="234267.Acid_3980"/>
<dbReference type="GO" id="GO:0046872">
    <property type="term" value="F:metal ion binding"/>
    <property type="evidence" value="ECO:0007669"/>
    <property type="project" value="UniProtKB-KW"/>
</dbReference>
<keyword evidence="2 6" id="KW-0456">Lyase</keyword>
<name>Q01ZG8_SOLUE</name>
<accession>Q01ZG8</accession>
<dbReference type="SUPFAM" id="SSF51621">
    <property type="entry name" value="Phosphoenolpyruvate/pyruvate domain"/>
    <property type="match status" value="1"/>
</dbReference>
<dbReference type="PANTHER" id="PTHR30502:SF4">
    <property type="entry name" value="5-KETO-4-DEOXY-D-GLUCARATE ALDOLASE"/>
    <property type="match status" value="1"/>
</dbReference>
<dbReference type="EC" id="4.1.2.20" evidence="6"/>
<gene>
    <name evidence="6" type="ordered locus">Acid_3980</name>
</gene>
<dbReference type="HOGENOM" id="CLU_059964_1_0_0"/>
<dbReference type="AlphaFoldDB" id="Q01ZG8"/>
<protein>
    <submittedName>
        <fullName evidence="6">2-dehydro-3-deoxyglucarate aldolase</fullName>
        <ecNumber evidence="6">4.1.2.20</ecNumber>
    </submittedName>
</protein>
<dbReference type="GO" id="GO:0005737">
    <property type="term" value="C:cytoplasm"/>
    <property type="evidence" value="ECO:0007669"/>
    <property type="project" value="UniProtKB-ARBA"/>
</dbReference>
<dbReference type="FunFam" id="3.20.20.60:FF:000004">
    <property type="entry name" value="5-keto-4-deoxy-D-glucarate aldolase"/>
    <property type="match status" value="1"/>
</dbReference>
<feature type="region of interest" description="Disordered" evidence="4">
    <location>
        <begin position="263"/>
        <end position="287"/>
    </location>
</feature>
<evidence type="ECO:0000256" key="2">
    <source>
        <dbReference type="ARBA" id="ARBA00023239"/>
    </source>
</evidence>
<proteinExistence type="predicted"/>
<evidence type="ECO:0000256" key="4">
    <source>
        <dbReference type="SAM" id="MobiDB-lite"/>
    </source>
</evidence>
<evidence type="ECO:0000256" key="3">
    <source>
        <dbReference type="ARBA" id="ARBA00045074"/>
    </source>
</evidence>
<evidence type="ECO:0000256" key="1">
    <source>
        <dbReference type="ARBA" id="ARBA00022723"/>
    </source>
</evidence>
<dbReference type="Pfam" id="PF03328">
    <property type="entry name" value="HpcH_HpaI"/>
    <property type="match status" value="1"/>
</dbReference>
<dbReference type="InterPro" id="IPR005000">
    <property type="entry name" value="Aldolase/citrate-lyase_domain"/>
</dbReference>
<keyword evidence="1" id="KW-0479">Metal-binding</keyword>
<feature type="compositionally biased region" description="Basic and acidic residues" evidence="4">
    <location>
        <begin position="277"/>
        <end position="287"/>
    </location>
</feature>
<dbReference type="PANTHER" id="PTHR30502">
    <property type="entry name" value="2-KETO-3-DEOXY-L-RHAMNONATE ALDOLASE"/>
    <property type="match status" value="1"/>
</dbReference>
<dbReference type="KEGG" id="sus:Acid_3980"/>
<dbReference type="InterPro" id="IPR050251">
    <property type="entry name" value="HpcH-HpaI_aldolase"/>
</dbReference>
<sequence>MSQNNAALRPNQFKRALVEGRPQIGLWSSLCSNIAAEIICNSGFDWIVVDTEHAPNEVPGLVAQLQAMVNGTAEPVVRCAWNDAVLIKRILDIGARGLLVPFVQNADEARRAVAATRYPPLGIRGVSVAPRANLYGRVPNYHAAAHDEICVLVQVETAAAVNEIEAIAAVEGVDGIFIGPSDLAADLGHLGNPNHPDVQSAIASAGRRIRAAGKASGILTGDAESAARFFQLGFTFVAAGSDVGTLARGTSTLAAQCREKLVGSASRPSLTAQEDTSSEHRPSGSGR</sequence>
<organism evidence="6">
    <name type="scientific">Solibacter usitatus (strain Ellin6076)</name>
    <dbReference type="NCBI Taxonomy" id="234267"/>
    <lineage>
        <taxon>Bacteria</taxon>
        <taxon>Pseudomonadati</taxon>
        <taxon>Acidobacteriota</taxon>
        <taxon>Terriglobia</taxon>
        <taxon>Bryobacterales</taxon>
        <taxon>Solibacteraceae</taxon>
        <taxon>Candidatus Solibacter</taxon>
    </lineage>
</organism>
<dbReference type="EMBL" id="CP000473">
    <property type="protein sequence ID" value="ABJ84947.1"/>
    <property type="molecule type" value="Genomic_DNA"/>
</dbReference>
<feature type="compositionally biased region" description="Polar residues" evidence="4">
    <location>
        <begin position="266"/>
        <end position="275"/>
    </location>
</feature>
<dbReference type="InParanoid" id="Q01ZG8"/>